<dbReference type="InterPro" id="IPR042279">
    <property type="entry name" value="Pep_M60_3"/>
</dbReference>
<keyword evidence="2" id="KW-1133">Transmembrane helix</keyword>
<feature type="domain" description="WW" evidence="3">
    <location>
        <begin position="863"/>
        <end position="896"/>
    </location>
</feature>
<reference evidence="5 6" key="1">
    <citation type="submission" date="2008-07" db="EMBL/GenBank/DDBJ databases">
        <authorList>
            <person name="El-Sayed N."/>
            <person name="Caler E."/>
            <person name="Inman J."/>
            <person name="Amedeo P."/>
            <person name="Hass B."/>
            <person name="Wortman J."/>
        </authorList>
    </citation>
    <scope>NUCLEOTIDE SEQUENCE [LARGE SCALE GENOMIC DNA]</scope>
    <source>
        <strain evidence="6">ATCC 50983 / TXsc</strain>
    </source>
</reference>
<dbReference type="OMA" id="DPWISTG"/>
<dbReference type="Gene3D" id="2.20.70.10">
    <property type="match status" value="1"/>
</dbReference>
<dbReference type="PROSITE" id="PS50020">
    <property type="entry name" value="WW_DOMAIN_2"/>
    <property type="match status" value="1"/>
</dbReference>
<sequence length="1326" mass="146271">MVDSSGGDRHSSPLDTVLRDLTDHLDLSKFQVIGTPATLSVFSDTSRCIISTPGPEPQCLLACATLGKGRIVAVGHEGYIPLAYDNAPDNEESKVAAEVMQRARRWVARSKKGVLVRYYEDHSTVISRDDYDVISYRTNDLSLHNPTTPQEANRILSLIRDQGVGLLIGVNGWGWECLNRGHTIVEHPMQELALQAGICFESEYLPGQRPLTCERSVTMLSEVSQDSFHTLIPLMKVCVVPGKPTRMGDIVLQAVNKRLHLTREDTSKIRQLLTDASSGRWRKGDGAKKTSLMQLVATFLEFAPQRIPGDISFNDVLALAGKDFPGVCPPMGQDALSRSQGIINGEEVKITFEAIAKDTPHSSVTGRSFDPWISTGVYARPGEPIRVRLESLIRAGNAQGAVKGEGSPLSMEEVLTDDFGFRVRIGCHKDDNTKHDSWKRWPRISAVSKDILSGRNLEVELVSVFGGLVYLERIRENGVEPSKAQGINLNVDSILMVCARVQGGVPTLWWSNGVWMLGGHPVENLKNLPRAGEAYPPWGEIQAKHVILSLPMHLLLPHALPSSGGSPRDGWADTIAAFWDRVIRSHCDLACRPVCGEERFRFVFDVRISAGWMHSGYPIMAHENPTAEDACAVWGEGNLRGARQGGKLLLEGDWGLFHELGHHFQRRRWTYKACGEVTVNLFSMYSMITIIGRKIPTRDMENVREGHEKAEKFITERIQSEGGGGAIYSAAHNRRPITDALDQWSPWVGLTMYVDIIETFGWDLLKGVLRSYEQDGTFGEEPDPTEWWSRVSRACGKGLSMYCRIWGVPIDLDKMDREGGNPNDQWLPGWIQQKMMVELRILLMAAAVSKSNTTTKGYIMPNDSLPSGWTRYTTDDGEEYFFNEVTEQTQWERPTQPATSRGDKKKKNKDKGEYVPIDAGALMDEGFEGAEDDKQQEIPSRGPVKYDVPMVDFSNTTEDRNEVDAANRSKILNLEGRLDDSTPHRSGGAQGSSATAASSSSEVSGGWLWSKLTCGLTLTYIQENFFDVTSEDVGGRLFLAMWPYRMSLLAPSSSLRLPSPGGAAAPSQEGRIAQFFGRHFADSIQLLSAFRSNPDLWGPSWICTTAVIFLTATANFSQHLMSEEKQGETDYTMAGTAWLVIFGVVIVGPLITLGALLWISSRPQPTAEESGWWDNLPSWLRPNIAQHNAYVIDDDAGVSDGGNYAVPPAHHQQGGPKASLWLLLTSAYGYSVAIMLPMSLLWMAPFGWLKSSACALGFLTSMVFVYISLLRTGGVDGSSGASPVLQRLGLAQPSPKVCVEVALVTAVVAIVMEAGIWASCRWYFLA</sequence>
<dbReference type="SUPFAM" id="SSF51045">
    <property type="entry name" value="WW domain"/>
    <property type="match status" value="1"/>
</dbReference>
<feature type="transmembrane region" description="Helical" evidence="2">
    <location>
        <begin position="1301"/>
        <end position="1324"/>
    </location>
</feature>
<dbReference type="Proteomes" id="UP000007800">
    <property type="component" value="Unassembled WGS sequence"/>
</dbReference>
<proteinExistence type="predicted"/>
<name>C5LZE4_PERM5</name>
<gene>
    <name evidence="5" type="ORF">Pmar_PMAR025565</name>
</gene>
<feature type="transmembrane region" description="Helical" evidence="2">
    <location>
        <begin position="1096"/>
        <end position="1116"/>
    </location>
</feature>
<feature type="compositionally biased region" description="Polar residues" evidence="1">
    <location>
        <begin position="885"/>
        <end position="899"/>
    </location>
</feature>
<dbReference type="PROSITE" id="PS01159">
    <property type="entry name" value="WW_DOMAIN_1"/>
    <property type="match status" value="1"/>
</dbReference>
<evidence type="ECO:0000259" key="4">
    <source>
        <dbReference type="PROSITE" id="PS51723"/>
    </source>
</evidence>
<dbReference type="InterPro" id="IPR001202">
    <property type="entry name" value="WW_dom"/>
</dbReference>
<evidence type="ECO:0000259" key="3">
    <source>
        <dbReference type="PROSITE" id="PS50020"/>
    </source>
</evidence>
<accession>C5LZE4</accession>
<dbReference type="SMART" id="SM00456">
    <property type="entry name" value="WW"/>
    <property type="match status" value="1"/>
</dbReference>
<keyword evidence="2" id="KW-0812">Transmembrane</keyword>
<keyword evidence="2" id="KW-0472">Membrane</keyword>
<dbReference type="PANTHER" id="PTHR15730:SF5">
    <property type="entry name" value="SI:CH211-210B2.2-RELATED"/>
    <property type="match status" value="1"/>
</dbReference>
<dbReference type="InterPro" id="IPR035423">
    <property type="entry name" value="M60-like_N"/>
</dbReference>
<feature type="domain" description="Peptidase M60" evidence="4">
    <location>
        <begin position="370"/>
        <end position="761"/>
    </location>
</feature>
<dbReference type="OrthoDB" id="10260387at2759"/>
<dbReference type="Pfam" id="PF13402">
    <property type="entry name" value="Peptidase_M60"/>
    <property type="match status" value="1"/>
</dbReference>
<evidence type="ECO:0000256" key="2">
    <source>
        <dbReference type="SAM" id="Phobius"/>
    </source>
</evidence>
<feature type="transmembrane region" description="Helical" evidence="2">
    <location>
        <begin position="1248"/>
        <end position="1269"/>
    </location>
</feature>
<dbReference type="RefSeq" id="XP_002765221.1">
    <property type="nucleotide sequence ID" value="XM_002765175.1"/>
</dbReference>
<dbReference type="Pfam" id="PF00397">
    <property type="entry name" value="WW"/>
    <property type="match status" value="1"/>
</dbReference>
<evidence type="ECO:0000313" key="5">
    <source>
        <dbReference type="EMBL" id="EEQ97938.1"/>
    </source>
</evidence>
<organism evidence="6">
    <name type="scientific">Perkinsus marinus (strain ATCC 50983 / TXsc)</name>
    <dbReference type="NCBI Taxonomy" id="423536"/>
    <lineage>
        <taxon>Eukaryota</taxon>
        <taxon>Sar</taxon>
        <taxon>Alveolata</taxon>
        <taxon>Perkinsozoa</taxon>
        <taxon>Perkinsea</taxon>
        <taxon>Perkinsida</taxon>
        <taxon>Perkinsidae</taxon>
        <taxon>Perkinsus</taxon>
    </lineage>
</organism>
<evidence type="ECO:0000256" key="1">
    <source>
        <dbReference type="SAM" id="MobiDB-lite"/>
    </source>
</evidence>
<dbReference type="Pfam" id="PF17291">
    <property type="entry name" value="M60-like_N"/>
    <property type="match status" value="1"/>
</dbReference>
<dbReference type="CDD" id="cd00201">
    <property type="entry name" value="WW"/>
    <property type="match status" value="1"/>
</dbReference>
<dbReference type="InterPro" id="IPR036020">
    <property type="entry name" value="WW_dom_sf"/>
</dbReference>
<keyword evidence="6" id="KW-1185">Reference proteome</keyword>
<feature type="transmembrane region" description="Helical" evidence="2">
    <location>
        <begin position="1137"/>
        <end position="1159"/>
    </location>
</feature>
<feature type="region of interest" description="Disordered" evidence="1">
    <location>
        <begin position="884"/>
        <end position="923"/>
    </location>
</feature>
<feature type="compositionally biased region" description="Low complexity" evidence="1">
    <location>
        <begin position="991"/>
        <end position="1000"/>
    </location>
</feature>
<dbReference type="PROSITE" id="PS51723">
    <property type="entry name" value="PEPTIDASE_M60"/>
    <property type="match status" value="1"/>
</dbReference>
<dbReference type="InterPro" id="IPR031161">
    <property type="entry name" value="Peptidase_M60_dom"/>
</dbReference>
<dbReference type="InParanoid" id="C5LZE4"/>
<dbReference type="GeneID" id="9037752"/>
<protein>
    <recommendedName>
        <fullName evidence="7">WW domain-containing protein</fullName>
    </recommendedName>
</protein>
<dbReference type="PANTHER" id="PTHR15730">
    <property type="entry name" value="EXPERIMENTAL AUTOIMMUNE PROSTATITIS ANTIGEN 2-RELATED"/>
    <property type="match status" value="1"/>
</dbReference>
<dbReference type="EMBL" id="GG686856">
    <property type="protein sequence ID" value="EEQ97938.1"/>
    <property type="molecule type" value="Genomic_DNA"/>
</dbReference>
<dbReference type="SMART" id="SM01276">
    <property type="entry name" value="M60-like"/>
    <property type="match status" value="1"/>
</dbReference>
<feature type="region of interest" description="Disordered" evidence="1">
    <location>
        <begin position="973"/>
        <end position="1000"/>
    </location>
</feature>
<evidence type="ECO:0008006" key="7">
    <source>
        <dbReference type="Google" id="ProtNLM"/>
    </source>
</evidence>
<evidence type="ECO:0000313" key="6">
    <source>
        <dbReference type="Proteomes" id="UP000007800"/>
    </source>
</evidence>
<dbReference type="Gene3D" id="3.40.390.80">
    <property type="entry name" value="Peptidase M60, enhancin-like domain 2"/>
    <property type="match status" value="1"/>
</dbReference>
<dbReference type="Gene3D" id="1.10.390.30">
    <property type="entry name" value="Peptidase M60, enhancin-like domain 3"/>
    <property type="match status" value="1"/>
</dbReference>
<dbReference type="InterPro" id="IPR051244">
    <property type="entry name" value="TCAF"/>
</dbReference>
<feature type="transmembrane region" description="Helical" evidence="2">
    <location>
        <begin position="1218"/>
        <end position="1236"/>
    </location>
</feature>